<evidence type="ECO:0000313" key="2">
    <source>
        <dbReference type="Proteomes" id="UP001178507"/>
    </source>
</evidence>
<evidence type="ECO:0000313" key="1">
    <source>
        <dbReference type="EMBL" id="CAJ1384143.1"/>
    </source>
</evidence>
<proteinExistence type="predicted"/>
<dbReference type="PANTHER" id="PTHR38899:SF1">
    <property type="entry name" value="PROTEIN KINASE"/>
    <property type="match status" value="1"/>
</dbReference>
<gene>
    <name evidence="1" type="ORF">EVOR1521_LOCUS11060</name>
</gene>
<name>A0AA36ICA1_9DINO</name>
<reference evidence="1" key="1">
    <citation type="submission" date="2023-08" db="EMBL/GenBank/DDBJ databases">
        <authorList>
            <person name="Chen Y."/>
            <person name="Shah S."/>
            <person name="Dougan E. K."/>
            <person name="Thang M."/>
            <person name="Chan C."/>
        </authorList>
    </citation>
    <scope>NUCLEOTIDE SEQUENCE</scope>
</reference>
<protein>
    <submittedName>
        <fullName evidence="1">Uncharacterized protein</fullName>
    </submittedName>
</protein>
<dbReference type="Proteomes" id="UP001178507">
    <property type="component" value="Unassembled WGS sequence"/>
</dbReference>
<accession>A0AA36ICA1</accession>
<dbReference type="AlphaFoldDB" id="A0AA36ICA1"/>
<organism evidence="1 2">
    <name type="scientific">Effrenium voratum</name>
    <dbReference type="NCBI Taxonomy" id="2562239"/>
    <lineage>
        <taxon>Eukaryota</taxon>
        <taxon>Sar</taxon>
        <taxon>Alveolata</taxon>
        <taxon>Dinophyceae</taxon>
        <taxon>Suessiales</taxon>
        <taxon>Symbiodiniaceae</taxon>
        <taxon>Effrenium</taxon>
    </lineage>
</organism>
<dbReference type="EMBL" id="CAUJNA010001090">
    <property type="protein sequence ID" value="CAJ1384143.1"/>
    <property type="molecule type" value="Genomic_DNA"/>
</dbReference>
<dbReference type="PANTHER" id="PTHR38899">
    <property type="entry name" value="DOMAIN OOKINETE PROTEIN, PUTATIVE-RELATED"/>
    <property type="match status" value="1"/>
</dbReference>
<comment type="caution">
    <text evidence="1">The sequence shown here is derived from an EMBL/GenBank/DDBJ whole genome shotgun (WGS) entry which is preliminary data.</text>
</comment>
<sequence length="289" mass="32722">MGCLDDFAAPCALAAAMKRSVQEALQEPTSASTPIAWTEPHGHTWQRPENVLFVLDYDDTILPTTWLASKMWFRTWIFDKGPLDQMAGTAADLEKLQELDAVATEFLRTMGGLGTPVCITLAQRSWVEESMKAFLPQLAQLWEEMGVDVHYATEEYVTSITRQGHWCTKPSGHSQLEGTVLELQQRCIKKRKVMQRVLRRFNLKNGNVWLNAVSLGDGLAERNALQEISLHHQNPPDPVTGEIPIFRVKTIQMLEEPLIHELQSQLKVLRGWLRPLVNWAQDLDTVLGD</sequence>
<keyword evidence="2" id="KW-1185">Reference proteome</keyword>